<dbReference type="SMART" id="SM00257">
    <property type="entry name" value="LysM"/>
    <property type="match status" value="1"/>
</dbReference>
<feature type="domain" description="LysM" evidence="1">
    <location>
        <begin position="73"/>
        <end position="122"/>
    </location>
</feature>
<dbReference type="Proteomes" id="UP000808349">
    <property type="component" value="Unassembled WGS sequence"/>
</dbReference>
<reference evidence="2 3" key="1">
    <citation type="submission" date="2020-10" db="EMBL/GenBank/DDBJ databases">
        <title>Connecting structure to function with the recovery of over 1000 high-quality activated sludge metagenome-assembled genomes encoding full-length rRNA genes using long-read sequencing.</title>
        <authorList>
            <person name="Singleton C.M."/>
            <person name="Petriglieri F."/>
            <person name="Kristensen J.M."/>
            <person name="Kirkegaard R.H."/>
            <person name="Michaelsen T.Y."/>
            <person name="Andersen M.H."/>
            <person name="Karst S.M."/>
            <person name="Dueholm M.S."/>
            <person name="Nielsen P.H."/>
            <person name="Albertsen M."/>
        </authorList>
    </citation>
    <scope>NUCLEOTIDE SEQUENCE [LARGE SCALE GENOMIC DNA]</scope>
    <source>
        <strain evidence="2">Ribe_18-Q3-R11-54_BAT3C.373</strain>
    </source>
</reference>
<dbReference type="SUPFAM" id="SSF54106">
    <property type="entry name" value="LysM domain"/>
    <property type="match status" value="1"/>
</dbReference>
<dbReference type="Gene3D" id="3.10.350.10">
    <property type="entry name" value="LysM domain"/>
    <property type="match status" value="1"/>
</dbReference>
<sequence length="125" mass="14053">MLQEKYKAVLDLGQKLGVKDGSVIEENGVLKVRGTTETQYQKDQIWDKIKEISGDSPSDLIADINVSNTSYYTKHTVAKGESLSLIAKHYYKDPMKYKQIFAANSDILKNPDIIHPGQELIIPND</sequence>
<dbReference type="InterPro" id="IPR052196">
    <property type="entry name" value="Bact_Kbp"/>
</dbReference>
<dbReference type="PROSITE" id="PS51782">
    <property type="entry name" value="LYSM"/>
    <property type="match status" value="1"/>
</dbReference>
<dbReference type="PANTHER" id="PTHR34700:SF4">
    <property type="entry name" value="PHAGE-LIKE ELEMENT PBSX PROTEIN XKDP"/>
    <property type="match status" value="1"/>
</dbReference>
<dbReference type="InterPro" id="IPR018392">
    <property type="entry name" value="LysM"/>
</dbReference>
<dbReference type="InterPro" id="IPR036779">
    <property type="entry name" value="LysM_dom_sf"/>
</dbReference>
<comment type="caution">
    <text evidence="2">The sequence shown here is derived from an EMBL/GenBank/DDBJ whole genome shotgun (WGS) entry which is preliminary data.</text>
</comment>
<dbReference type="EMBL" id="JADKFW010000021">
    <property type="protein sequence ID" value="MBK9719612.1"/>
    <property type="molecule type" value="Genomic_DNA"/>
</dbReference>
<evidence type="ECO:0000313" key="2">
    <source>
        <dbReference type="EMBL" id="MBK9719612.1"/>
    </source>
</evidence>
<evidence type="ECO:0000313" key="3">
    <source>
        <dbReference type="Proteomes" id="UP000808349"/>
    </source>
</evidence>
<dbReference type="AlphaFoldDB" id="A0A9D7SBJ6"/>
<organism evidence="2 3">
    <name type="scientific">Candidatus Defluviibacterium haderslevense</name>
    <dbReference type="NCBI Taxonomy" id="2981993"/>
    <lineage>
        <taxon>Bacteria</taxon>
        <taxon>Pseudomonadati</taxon>
        <taxon>Bacteroidota</taxon>
        <taxon>Saprospiria</taxon>
        <taxon>Saprospirales</taxon>
        <taxon>Saprospiraceae</taxon>
        <taxon>Candidatus Defluviibacterium</taxon>
    </lineage>
</organism>
<dbReference type="CDD" id="cd00118">
    <property type="entry name" value="LysM"/>
    <property type="match status" value="1"/>
</dbReference>
<dbReference type="PANTHER" id="PTHR34700">
    <property type="entry name" value="POTASSIUM BINDING PROTEIN KBP"/>
    <property type="match status" value="1"/>
</dbReference>
<gene>
    <name evidence="2" type="ORF">IPO85_19260</name>
</gene>
<name>A0A9D7SBJ6_9BACT</name>
<protein>
    <submittedName>
        <fullName evidence="2">LysM peptidoglycan-binding domain-containing protein</fullName>
    </submittedName>
</protein>
<evidence type="ECO:0000259" key="1">
    <source>
        <dbReference type="PROSITE" id="PS51782"/>
    </source>
</evidence>
<dbReference type="Pfam" id="PF01476">
    <property type="entry name" value="LysM"/>
    <property type="match status" value="1"/>
</dbReference>
<proteinExistence type="predicted"/>
<accession>A0A9D7SBJ6</accession>